<dbReference type="PANTHER" id="PTHR30244:SF34">
    <property type="entry name" value="DTDP-4-AMINO-4,6-DIDEOXYGALACTOSE TRANSAMINASE"/>
    <property type="match status" value="1"/>
</dbReference>
<accession>A0A382ETJ2</accession>
<organism evidence="6">
    <name type="scientific">marine metagenome</name>
    <dbReference type="NCBI Taxonomy" id="408172"/>
    <lineage>
        <taxon>unclassified sequences</taxon>
        <taxon>metagenomes</taxon>
        <taxon>ecological metagenomes</taxon>
    </lineage>
</organism>
<keyword evidence="3" id="KW-0808">Transferase</keyword>
<evidence type="ECO:0000256" key="3">
    <source>
        <dbReference type="ARBA" id="ARBA00022679"/>
    </source>
</evidence>
<evidence type="ECO:0000256" key="2">
    <source>
        <dbReference type="ARBA" id="ARBA00022576"/>
    </source>
</evidence>
<dbReference type="CDD" id="cd00616">
    <property type="entry name" value="AHBA_syn"/>
    <property type="match status" value="1"/>
</dbReference>
<dbReference type="PANTHER" id="PTHR30244">
    <property type="entry name" value="TRANSAMINASE"/>
    <property type="match status" value="1"/>
</dbReference>
<dbReference type="AlphaFoldDB" id="A0A382ETJ2"/>
<evidence type="ECO:0000256" key="5">
    <source>
        <dbReference type="ARBA" id="ARBA00037999"/>
    </source>
</evidence>
<keyword evidence="4" id="KW-0663">Pyridoxal phosphate</keyword>
<dbReference type="InterPro" id="IPR000653">
    <property type="entry name" value="DegT/StrS_aminotransferase"/>
</dbReference>
<proteinExistence type="inferred from homology"/>
<dbReference type="InterPro" id="IPR015424">
    <property type="entry name" value="PyrdxlP-dep_Trfase"/>
</dbReference>
<protein>
    <recommendedName>
        <fullName evidence="7">Aminotransferase class I/classII domain-containing protein</fullName>
    </recommendedName>
</protein>
<dbReference type="InterPro" id="IPR015421">
    <property type="entry name" value="PyrdxlP-dep_Trfase_major"/>
</dbReference>
<name>A0A382ETJ2_9ZZZZ</name>
<comment type="similarity">
    <text evidence="5">Belongs to the DegT/DnrJ/EryC1 family.</text>
</comment>
<dbReference type="SUPFAM" id="SSF53383">
    <property type="entry name" value="PLP-dependent transferases"/>
    <property type="match status" value="1"/>
</dbReference>
<dbReference type="EMBL" id="UINC01046239">
    <property type="protein sequence ID" value="SVB53998.1"/>
    <property type="molecule type" value="Genomic_DNA"/>
</dbReference>
<dbReference type="Gene3D" id="3.40.640.10">
    <property type="entry name" value="Type I PLP-dependent aspartate aminotransferase-like (Major domain)"/>
    <property type="match status" value="1"/>
</dbReference>
<reference evidence="6" key="1">
    <citation type="submission" date="2018-05" db="EMBL/GenBank/DDBJ databases">
        <authorList>
            <person name="Lanie J.A."/>
            <person name="Ng W.-L."/>
            <person name="Kazmierczak K.M."/>
            <person name="Andrzejewski T.M."/>
            <person name="Davidsen T.M."/>
            <person name="Wayne K.J."/>
            <person name="Tettelin H."/>
            <person name="Glass J.I."/>
            <person name="Rusch D."/>
            <person name="Podicherti R."/>
            <person name="Tsui H.-C.T."/>
            <person name="Winkler M.E."/>
        </authorList>
    </citation>
    <scope>NUCLEOTIDE SEQUENCE</scope>
</reference>
<dbReference type="FunFam" id="3.40.640.10:FF:000090">
    <property type="entry name" value="Pyridoxal phosphate-dependent aminotransferase"/>
    <property type="match status" value="1"/>
</dbReference>
<comment type="cofactor">
    <cofactor evidence="1">
        <name>pyridoxal 5'-phosphate</name>
        <dbReference type="ChEBI" id="CHEBI:597326"/>
    </cofactor>
</comment>
<dbReference type="Gene3D" id="3.90.1150.10">
    <property type="entry name" value="Aspartate Aminotransferase, domain 1"/>
    <property type="match status" value="1"/>
</dbReference>
<dbReference type="PIRSF" id="PIRSF000390">
    <property type="entry name" value="PLP_StrS"/>
    <property type="match status" value="1"/>
</dbReference>
<evidence type="ECO:0000313" key="6">
    <source>
        <dbReference type="EMBL" id="SVB53998.1"/>
    </source>
</evidence>
<dbReference type="GO" id="GO:0030170">
    <property type="term" value="F:pyridoxal phosphate binding"/>
    <property type="evidence" value="ECO:0007669"/>
    <property type="project" value="TreeGrafter"/>
</dbReference>
<dbReference type="InterPro" id="IPR015422">
    <property type="entry name" value="PyrdxlP-dep_Trfase_small"/>
</dbReference>
<evidence type="ECO:0000256" key="1">
    <source>
        <dbReference type="ARBA" id="ARBA00001933"/>
    </source>
</evidence>
<dbReference type="GO" id="GO:0008483">
    <property type="term" value="F:transaminase activity"/>
    <property type="evidence" value="ECO:0007669"/>
    <property type="project" value="UniProtKB-KW"/>
</dbReference>
<keyword evidence="2" id="KW-0032">Aminotransferase</keyword>
<sequence>MPLKNKRIYLSPPHMSGEEINYVKDAIQSNWVAPLGPHVDQFEDEMAEYIGVNHAVALSSGTAALHLALKIVGVKEGDLVFCSDLTFVASGNAISYLGAIPVFIDSEVSSWNMCPKSLELALKNNSPKAVIVTDIYGQSANYEMITNICEKFQIPIIEDAAESLGAVYNGQKCGSFGEMAIFSFNGNKIITTSGGGMLLSNNAEYIERARKLASQAREPVVHYEHLELGYNYRMSNIIAAIGRAQLKSLDSFIEKRQRIFSRYKKELNSIKGVSFMPEINHGSSTRWLSIMMVNDPVGKKINSIIHHLEEKNIEARPVWKPMHLQPLYHNNKFFSINDQHSISEQLYKNGLCLPSGSSLTEADQSRIVTAIKSCFNT</sequence>
<dbReference type="Pfam" id="PF01041">
    <property type="entry name" value="DegT_DnrJ_EryC1"/>
    <property type="match status" value="1"/>
</dbReference>
<gene>
    <name evidence="6" type="ORF">METZ01_LOCUS206852</name>
</gene>
<evidence type="ECO:0008006" key="7">
    <source>
        <dbReference type="Google" id="ProtNLM"/>
    </source>
</evidence>
<dbReference type="GO" id="GO:0000271">
    <property type="term" value="P:polysaccharide biosynthetic process"/>
    <property type="evidence" value="ECO:0007669"/>
    <property type="project" value="TreeGrafter"/>
</dbReference>
<evidence type="ECO:0000256" key="4">
    <source>
        <dbReference type="ARBA" id="ARBA00022898"/>
    </source>
</evidence>